<protein>
    <submittedName>
        <fullName evidence="3">Uncharacterized protein</fullName>
    </submittedName>
</protein>
<evidence type="ECO:0000313" key="4">
    <source>
        <dbReference type="Proteomes" id="UP001341281"/>
    </source>
</evidence>
<feature type="chain" id="PRO_5043042347" evidence="2">
    <location>
        <begin position="25"/>
        <end position="194"/>
    </location>
</feature>
<dbReference type="PANTHER" id="PTHR33699">
    <property type="entry name" value="EXPRESSED PROTEIN"/>
    <property type="match status" value="1"/>
</dbReference>
<name>A0AAQ3XDB3_PASNO</name>
<feature type="signal peptide" evidence="2">
    <location>
        <begin position="1"/>
        <end position="24"/>
    </location>
</feature>
<evidence type="ECO:0000256" key="1">
    <source>
        <dbReference type="SAM" id="MobiDB-lite"/>
    </source>
</evidence>
<feature type="compositionally biased region" description="Low complexity" evidence="1">
    <location>
        <begin position="129"/>
        <end position="146"/>
    </location>
</feature>
<sequence>MQQTAFICMLPSFITIFLTGATSGISPAGEVCLIRISCSRAYSQKAARRRRVPAFGEWNYYYYSGERATPAATAAAPEWCAAAPEMEASSDVWFKYSPPPRKPPAPRSRKARQGPPAERKAGGGKRATPARSSDSDAVAPSSSPARARARARAPAKASGGGVARRPVDADLYQAVPPPDFAPDYGGYEPRREWE</sequence>
<dbReference type="AlphaFoldDB" id="A0AAQ3XDB3"/>
<evidence type="ECO:0000313" key="3">
    <source>
        <dbReference type="EMBL" id="WVZ92127.1"/>
    </source>
</evidence>
<accession>A0AAQ3XDB3</accession>
<keyword evidence="2" id="KW-0732">Signal</keyword>
<feature type="compositionally biased region" description="Pro residues" evidence="1">
    <location>
        <begin position="97"/>
        <end position="106"/>
    </location>
</feature>
<dbReference type="PANTHER" id="PTHR33699:SF1">
    <property type="entry name" value="OS12G0418200 PROTEIN"/>
    <property type="match status" value="1"/>
</dbReference>
<dbReference type="EMBL" id="CP144753">
    <property type="protein sequence ID" value="WVZ92127.1"/>
    <property type="molecule type" value="Genomic_DNA"/>
</dbReference>
<reference evidence="3 4" key="1">
    <citation type="submission" date="2024-02" db="EMBL/GenBank/DDBJ databases">
        <title>High-quality chromosome-scale genome assembly of Pensacola bahiagrass (Paspalum notatum Flugge var. saurae).</title>
        <authorList>
            <person name="Vega J.M."/>
            <person name="Podio M."/>
            <person name="Orjuela J."/>
            <person name="Siena L.A."/>
            <person name="Pessino S.C."/>
            <person name="Combes M.C."/>
            <person name="Mariac C."/>
            <person name="Albertini E."/>
            <person name="Pupilli F."/>
            <person name="Ortiz J.P.A."/>
            <person name="Leblanc O."/>
        </authorList>
    </citation>
    <scope>NUCLEOTIDE SEQUENCE [LARGE SCALE GENOMIC DNA]</scope>
    <source>
        <strain evidence="3">R1</strain>
        <tissue evidence="3">Leaf</tissue>
    </source>
</reference>
<keyword evidence="4" id="KW-1185">Reference proteome</keyword>
<organism evidence="3 4">
    <name type="scientific">Paspalum notatum var. saurae</name>
    <dbReference type="NCBI Taxonomy" id="547442"/>
    <lineage>
        <taxon>Eukaryota</taxon>
        <taxon>Viridiplantae</taxon>
        <taxon>Streptophyta</taxon>
        <taxon>Embryophyta</taxon>
        <taxon>Tracheophyta</taxon>
        <taxon>Spermatophyta</taxon>
        <taxon>Magnoliopsida</taxon>
        <taxon>Liliopsida</taxon>
        <taxon>Poales</taxon>
        <taxon>Poaceae</taxon>
        <taxon>PACMAD clade</taxon>
        <taxon>Panicoideae</taxon>
        <taxon>Andropogonodae</taxon>
        <taxon>Paspaleae</taxon>
        <taxon>Paspalinae</taxon>
        <taxon>Paspalum</taxon>
    </lineage>
</organism>
<dbReference type="Proteomes" id="UP001341281">
    <property type="component" value="Chromosome 09"/>
</dbReference>
<evidence type="ECO:0000256" key="2">
    <source>
        <dbReference type="SAM" id="SignalP"/>
    </source>
</evidence>
<proteinExistence type="predicted"/>
<gene>
    <name evidence="3" type="ORF">U9M48_038214</name>
</gene>
<feature type="region of interest" description="Disordered" evidence="1">
    <location>
        <begin position="93"/>
        <end position="194"/>
    </location>
</feature>